<dbReference type="SMART" id="SM00563">
    <property type="entry name" value="PlsC"/>
    <property type="match status" value="1"/>
</dbReference>
<organism evidence="6 7">
    <name type="scientific">Glaciimonas soli</name>
    <dbReference type="NCBI Taxonomy" id="2590999"/>
    <lineage>
        <taxon>Bacteria</taxon>
        <taxon>Pseudomonadati</taxon>
        <taxon>Pseudomonadota</taxon>
        <taxon>Betaproteobacteria</taxon>
        <taxon>Burkholderiales</taxon>
        <taxon>Oxalobacteraceae</taxon>
        <taxon>Glaciimonas</taxon>
    </lineage>
</organism>
<dbReference type="EMBL" id="WINI01000001">
    <property type="protein sequence ID" value="MQQ99353.1"/>
    <property type="molecule type" value="Genomic_DNA"/>
</dbReference>
<evidence type="ECO:0000256" key="2">
    <source>
        <dbReference type="ARBA" id="ARBA00022679"/>
    </source>
</evidence>
<name>A0A843YNJ2_9BURK</name>
<evidence type="ECO:0000313" key="7">
    <source>
        <dbReference type="Proteomes" id="UP000451565"/>
    </source>
</evidence>
<dbReference type="InterPro" id="IPR002123">
    <property type="entry name" value="Plipid/glycerol_acylTrfase"/>
</dbReference>
<protein>
    <submittedName>
        <fullName evidence="6">1-acyl-sn-glycerol-3-phosphate acyltransferase</fullName>
    </submittedName>
</protein>
<dbReference type="CDD" id="cd07989">
    <property type="entry name" value="LPLAT_AGPAT-like"/>
    <property type="match status" value="1"/>
</dbReference>
<keyword evidence="4" id="KW-1133">Transmembrane helix</keyword>
<dbReference type="Proteomes" id="UP000451565">
    <property type="component" value="Unassembled WGS sequence"/>
</dbReference>
<sequence>MADLLNSDDASIDSAGGGIAQRLSQRLNRYWRVVATGISFLLFGFGGLVLRIVIFPILNLMILERNARVRVSRYVIRRAFRGFVEVMRCLGVLRYEVRGLERLERQGLLILANHPTLIDTIFLMAFVKQADCIVKSQLWRNPFTGGPVRAADYISNDDSVELIDDCIASLKAGNNLIIFPEGTRTAENGAISLKRGAANVAVRSMANVTPVVIHCAPPTLHKGKKWWQVPNVIAHFKIEVKQDIEIAEIVAEAGNESLAARRLTAYLQDYFKNEISINI</sequence>
<dbReference type="PANTHER" id="PTHR10434">
    <property type="entry name" value="1-ACYL-SN-GLYCEROL-3-PHOSPHATE ACYLTRANSFERASE"/>
    <property type="match status" value="1"/>
</dbReference>
<evidence type="ECO:0000256" key="1">
    <source>
        <dbReference type="ARBA" id="ARBA00005189"/>
    </source>
</evidence>
<evidence type="ECO:0000256" key="3">
    <source>
        <dbReference type="ARBA" id="ARBA00023315"/>
    </source>
</evidence>
<accession>A0A843YNJ2</accession>
<dbReference type="GO" id="GO:0003841">
    <property type="term" value="F:1-acylglycerol-3-phosphate O-acyltransferase activity"/>
    <property type="evidence" value="ECO:0007669"/>
    <property type="project" value="TreeGrafter"/>
</dbReference>
<proteinExistence type="predicted"/>
<reference evidence="6 7" key="1">
    <citation type="submission" date="2019-10" db="EMBL/GenBank/DDBJ databases">
        <title>Glaciimonas soli sp. nov., a psychrophilic bacterium isolated from the forest soil of a high elevation mountain in Taiwan.</title>
        <authorList>
            <person name="Wang L.-T."/>
            <person name="Shieh W.Y."/>
        </authorList>
    </citation>
    <scope>NUCLEOTIDE SEQUENCE [LARGE SCALE GENOMIC DNA]</scope>
    <source>
        <strain evidence="6 7">GS1</strain>
    </source>
</reference>
<dbReference type="PANTHER" id="PTHR10434:SF66">
    <property type="entry name" value="PHOSPHOLIPID_GLYCEROL ACYLTRANSFERASE DOMAIN-CONTAINING PROTEIN"/>
    <property type="match status" value="1"/>
</dbReference>
<evidence type="ECO:0000259" key="5">
    <source>
        <dbReference type="SMART" id="SM00563"/>
    </source>
</evidence>
<dbReference type="SUPFAM" id="SSF69593">
    <property type="entry name" value="Glycerol-3-phosphate (1)-acyltransferase"/>
    <property type="match status" value="1"/>
</dbReference>
<dbReference type="GO" id="GO:0006654">
    <property type="term" value="P:phosphatidic acid biosynthetic process"/>
    <property type="evidence" value="ECO:0007669"/>
    <property type="project" value="TreeGrafter"/>
</dbReference>
<comment type="pathway">
    <text evidence="1">Lipid metabolism.</text>
</comment>
<keyword evidence="7" id="KW-1185">Reference proteome</keyword>
<keyword evidence="4" id="KW-0472">Membrane</keyword>
<dbReference type="Pfam" id="PF01553">
    <property type="entry name" value="Acyltransferase"/>
    <property type="match status" value="1"/>
</dbReference>
<evidence type="ECO:0000313" key="6">
    <source>
        <dbReference type="EMBL" id="MQQ99353.1"/>
    </source>
</evidence>
<feature type="domain" description="Phospholipid/glycerol acyltransferase" evidence="5">
    <location>
        <begin position="108"/>
        <end position="216"/>
    </location>
</feature>
<dbReference type="AlphaFoldDB" id="A0A843YNJ2"/>
<feature type="transmembrane region" description="Helical" evidence="4">
    <location>
        <begin position="30"/>
        <end position="63"/>
    </location>
</feature>
<dbReference type="OrthoDB" id="9812274at2"/>
<evidence type="ECO:0000256" key="4">
    <source>
        <dbReference type="SAM" id="Phobius"/>
    </source>
</evidence>
<keyword evidence="3 6" id="KW-0012">Acyltransferase</keyword>
<dbReference type="RefSeq" id="WP_153232941.1">
    <property type="nucleotide sequence ID" value="NZ_WINI01000001.1"/>
</dbReference>
<gene>
    <name evidence="6" type="ORF">GEV47_01460</name>
</gene>
<keyword evidence="4" id="KW-0812">Transmembrane</keyword>
<comment type="caution">
    <text evidence="6">The sequence shown here is derived from an EMBL/GenBank/DDBJ whole genome shotgun (WGS) entry which is preliminary data.</text>
</comment>
<keyword evidence="2 6" id="KW-0808">Transferase</keyword>